<sequence length="137" mass="15288">MEKKVASSSVHPRNVSDKPVITDAQTGGIQYVFQEFATMGRRTISSGVQPQNVFDNPLSTDGDPQQAVHKVRQIRPPRSEARPAKSVRVVVPQVPATHEYSRSRADLDNTNSEDEDYNPEADVDESLEENLDKLSKR</sequence>
<feature type="compositionally biased region" description="Acidic residues" evidence="1">
    <location>
        <begin position="111"/>
        <end position="129"/>
    </location>
</feature>
<dbReference type="Proteomes" id="UP001341840">
    <property type="component" value="Unassembled WGS sequence"/>
</dbReference>
<accession>A0ABU6UDX0</accession>
<dbReference type="EMBL" id="JASCZI010120947">
    <property type="protein sequence ID" value="MED6158068.1"/>
    <property type="molecule type" value="Genomic_DNA"/>
</dbReference>
<keyword evidence="3" id="KW-1185">Reference proteome</keyword>
<evidence type="ECO:0000313" key="3">
    <source>
        <dbReference type="Proteomes" id="UP001341840"/>
    </source>
</evidence>
<feature type="compositionally biased region" description="Polar residues" evidence="1">
    <location>
        <begin position="47"/>
        <end position="63"/>
    </location>
</feature>
<feature type="region of interest" description="Disordered" evidence="1">
    <location>
        <begin position="71"/>
        <end position="137"/>
    </location>
</feature>
<organism evidence="2 3">
    <name type="scientific">Stylosanthes scabra</name>
    <dbReference type="NCBI Taxonomy" id="79078"/>
    <lineage>
        <taxon>Eukaryota</taxon>
        <taxon>Viridiplantae</taxon>
        <taxon>Streptophyta</taxon>
        <taxon>Embryophyta</taxon>
        <taxon>Tracheophyta</taxon>
        <taxon>Spermatophyta</taxon>
        <taxon>Magnoliopsida</taxon>
        <taxon>eudicotyledons</taxon>
        <taxon>Gunneridae</taxon>
        <taxon>Pentapetalae</taxon>
        <taxon>rosids</taxon>
        <taxon>fabids</taxon>
        <taxon>Fabales</taxon>
        <taxon>Fabaceae</taxon>
        <taxon>Papilionoideae</taxon>
        <taxon>50 kb inversion clade</taxon>
        <taxon>dalbergioids sensu lato</taxon>
        <taxon>Dalbergieae</taxon>
        <taxon>Pterocarpus clade</taxon>
        <taxon>Stylosanthes</taxon>
    </lineage>
</organism>
<name>A0ABU6UDX0_9FABA</name>
<proteinExistence type="predicted"/>
<feature type="region of interest" description="Disordered" evidence="1">
    <location>
        <begin position="1"/>
        <end position="24"/>
    </location>
</feature>
<gene>
    <name evidence="2" type="ORF">PIB30_029262</name>
</gene>
<feature type="compositionally biased region" description="Polar residues" evidence="1">
    <location>
        <begin position="1"/>
        <end position="11"/>
    </location>
</feature>
<protein>
    <submittedName>
        <fullName evidence="2">Uncharacterized protein</fullName>
    </submittedName>
</protein>
<comment type="caution">
    <text evidence="2">The sequence shown here is derived from an EMBL/GenBank/DDBJ whole genome shotgun (WGS) entry which is preliminary data.</text>
</comment>
<evidence type="ECO:0000313" key="2">
    <source>
        <dbReference type="EMBL" id="MED6158068.1"/>
    </source>
</evidence>
<feature type="region of interest" description="Disordered" evidence="1">
    <location>
        <begin position="47"/>
        <end position="66"/>
    </location>
</feature>
<evidence type="ECO:0000256" key="1">
    <source>
        <dbReference type="SAM" id="MobiDB-lite"/>
    </source>
</evidence>
<reference evidence="2 3" key="1">
    <citation type="journal article" date="2023" name="Plants (Basel)">
        <title>Bridging the Gap: Combining Genomics and Transcriptomics Approaches to Understand Stylosanthes scabra, an Orphan Legume from the Brazilian Caatinga.</title>
        <authorList>
            <person name="Ferreira-Neto J.R.C."/>
            <person name="da Silva M.D."/>
            <person name="Binneck E."/>
            <person name="de Melo N.F."/>
            <person name="da Silva R.H."/>
            <person name="de Melo A.L.T.M."/>
            <person name="Pandolfi V."/>
            <person name="Bustamante F.O."/>
            <person name="Brasileiro-Vidal A.C."/>
            <person name="Benko-Iseppon A.M."/>
        </authorList>
    </citation>
    <scope>NUCLEOTIDE SEQUENCE [LARGE SCALE GENOMIC DNA]</scope>
    <source>
        <tissue evidence="2">Leaves</tissue>
    </source>
</reference>